<sequence>VSVEPWTGSNTSHLPQNRYHPVLATFSSEDGYIRYWQCNLDKKTDMQSQTAEKIWAEEVKFFVGEEPKIIKCGPQGKIAVESILDFTEEAANFLSEQLKVISLPELTSVEQAQLLALVDTLIQRQQMEIIARNHYMQKEERDPTDCSLFYMALRKKKLLLGLWRTANNHREQAVMLKFLSNNFDEPRWKTAALKNAYALLGKQRYGMYNFEKICHLLMNDKIKSNFIEYAAAFFLLGDKLKDAANVCLKYLDDFQLAIAICRVYE</sequence>
<dbReference type="GO" id="GO:0007035">
    <property type="term" value="P:vacuolar acidification"/>
    <property type="evidence" value="ECO:0007669"/>
    <property type="project" value="TreeGrafter"/>
</dbReference>
<dbReference type="InterPro" id="IPR052208">
    <property type="entry name" value="DmX-like/RAVE_component"/>
</dbReference>
<dbReference type="AlphaFoldDB" id="A0A9N9NLP4"/>
<dbReference type="PANTHER" id="PTHR13950">
    <property type="entry name" value="RABCONNECTIN-RELATED"/>
    <property type="match status" value="1"/>
</dbReference>
<keyword evidence="3" id="KW-1185">Reference proteome</keyword>
<protein>
    <submittedName>
        <fullName evidence="2">2277_t:CDS:1</fullName>
    </submittedName>
</protein>
<feature type="non-terminal residue" evidence="2">
    <location>
        <position position="265"/>
    </location>
</feature>
<feature type="non-terminal residue" evidence="2">
    <location>
        <position position="1"/>
    </location>
</feature>
<evidence type="ECO:0000313" key="3">
    <source>
        <dbReference type="Proteomes" id="UP000789396"/>
    </source>
</evidence>
<dbReference type="InterPro" id="IPR022033">
    <property type="entry name" value="Rav1p_C"/>
</dbReference>
<dbReference type="EMBL" id="CAJVPZ010033043">
    <property type="protein sequence ID" value="CAG8743362.1"/>
    <property type="molecule type" value="Genomic_DNA"/>
</dbReference>
<evidence type="ECO:0000313" key="2">
    <source>
        <dbReference type="EMBL" id="CAG8743362.1"/>
    </source>
</evidence>
<dbReference type="GO" id="GO:0043291">
    <property type="term" value="C:RAVE complex"/>
    <property type="evidence" value="ECO:0007669"/>
    <property type="project" value="TreeGrafter"/>
</dbReference>
<dbReference type="OrthoDB" id="2384737at2759"/>
<reference evidence="2" key="1">
    <citation type="submission" date="2021-06" db="EMBL/GenBank/DDBJ databases">
        <authorList>
            <person name="Kallberg Y."/>
            <person name="Tangrot J."/>
            <person name="Rosling A."/>
        </authorList>
    </citation>
    <scope>NUCLEOTIDE SEQUENCE</scope>
    <source>
        <strain evidence="2">IN212</strain>
    </source>
</reference>
<dbReference type="Pfam" id="PF12234">
    <property type="entry name" value="Rav1p_C"/>
    <property type="match status" value="1"/>
</dbReference>
<accession>A0A9N9NLP4</accession>
<comment type="caution">
    <text evidence="2">The sequence shown here is derived from an EMBL/GenBank/DDBJ whole genome shotgun (WGS) entry which is preliminary data.</text>
</comment>
<feature type="domain" description="RAVE complex protein Rav1 C-terminal" evidence="1">
    <location>
        <begin position="124"/>
        <end position="265"/>
    </location>
</feature>
<proteinExistence type="predicted"/>
<evidence type="ECO:0000259" key="1">
    <source>
        <dbReference type="Pfam" id="PF12234"/>
    </source>
</evidence>
<gene>
    <name evidence="2" type="ORF">RFULGI_LOCUS13044</name>
</gene>
<dbReference type="PANTHER" id="PTHR13950:SF9">
    <property type="entry name" value="RABCONNECTIN-3A"/>
    <property type="match status" value="1"/>
</dbReference>
<name>A0A9N9NLP4_9GLOM</name>
<dbReference type="Proteomes" id="UP000789396">
    <property type="component" value="Unassembled WGS sequence"/>
</dbReference>
<organism evidence="2 3">
    <name type="scientific">Racocetra fulgida</name>
    <dbReference type="NCBI Taxonomy" id="60492"/>
    <lineage>
        <taxon>Eukaryota</taxon>
        <taxon>Fungi</taxon>
        <taxon>Fungi incertae sedis</taxon>
        <taxon>Mucoromycota</taxon>
        <taxon>Glomeromycotina</taxon>
        <taxon>Glomeromycetes</taxon>
        <taxon>Diversisporales</taxon>
        <taxon>Gigasporaceae</taxon>
        <taxon>Racocetra</taxon>
    </lineage>
</organism>